<evidence type="ECO:0000313" key="3">
    <source>
        <dbReference type="EMBL" id="SDO52244.1"/>
    </source>
</evidence>
<evidence type="ECO:0000256" key="1">
    <source>
        <dbReference type="SAM" id="MobiDB-lite"/>
    </source>
</evidence>
<name>A0A1H0K8M9_9ACTN</name>
<dbReference type="Proteomes" id="UP000198741">
    <property type="component" value="Chromosome I"/>
</dbReference>
<dbReference type="EMBL" id="LT629710">
    <property type="protein sequence ID" value="SDO52244.1"/>
    <property type="molecule type" value="Genomic_DNA"/>
</dbReference>
<evidence type="ECO:0000313" key="4">
    <source>
        <dbReference type="Proteomes" id="UP000198741"/>
    </source>
</evidence>
<keyword evidence="2" id="KW-0732">Signal</keyword>
<dbReference type="SUPFAM" id="SSF88713">
    <property type="entry name" value="Glycoside hydrolase/deacetylase"/>
    <property type="match status" value="1"/>
</dbReference>
<dbReference type="Gene3D" id="3.20.20.370">
    <property type="entry name" value="Glycoside hydrolase/deacetylase"/>
    <property type="match status" value="1"/>
</dbReference>
<dbReference type="PANTHER" id="PTHR45985:SF3">
    <property type="entry name" value="CHITIN DEACETYLASE-LIKE 4"/>
    <property type="match status" value="1"/>
</dbReference>
<dbReference type="InterPro" id="IPR006311">
    <property type="entry name" value="TAT_signal"/>
</dbReference>
<dbReference type="STRING" id="1090615.SAMN04515671_1209"/>
<dbReference type="OrthoDB" id="438898at2"/>
<protein>
    <recommendedName>
        <fullName evidence="5">Polysaccharide deacetylase</fullName>
    </recommendedName>
</protein>
<feature type="chain" id="PRO_5038792110" description="Polysaccharide deacetylase" evidence="2">
    <location>
        <begin position="38"/>
        <end position="452"/>
    </location>
</feature>
<keyword evidence="4" id="KW-1185">Reference proteome</keyword>
<feature type="signal peptide" evidence="2">
    <location>
        <begin position="1"/>
        <end position="37"/>
    </location>
</feature>
<evidence type="ECO:0008006" key="5">
    <source>
        <dbReference type="Google" id="ProtNLM"/>
    </source>
</evidence>
<dbReference type="PROSITE" id="PS51318">
    <property type="entry name" value="TAT"/>
    <property type="match status" value="1"/>
</dbReference>
<dbReference type="InterPro" id="IPR052740">
    <property type="entry name" value="CE4"/>
</dbReference>
<reference evidence="3 4" key="1">
    <citation type="submission" date="2016-10" db="EMBL/GenBank/DDBJ databases">
        <authorList>
            <person name="de Groot N.N."/>
        </authorList>
    </citation>
    <scope>NUCLEOTIDE SEQUENCE [LARGE SCALE GENOMIC DNA]</scope>
    <source>
        <strain evidence="4">P4-7,KCTC 19426,CECT 7604</strain>
    </source>
</reference>
<dbReference type="InterPro" id="IPR011330">
    <property type="entry name" value="Glyco_hydro/deAcase_b/a-brl"/>
</dbReference>
<dbReference type="PANTHER" id="PTHR45985">
    <property type="match status" value="1"/>
</dbReference>
<dbReference type="RefSeq" id="WP_157695220.1">
    <property type="nucleotide sequence ID" value="NZ_LT629710.1"/>
</dbReference>
<evidence type="ECO:0000256" key="2">
    <source>
        <dbReference type="SAM" id="SignalP"/>
    </source>
</evidence>
<feature type="compositionally biased region" description="Low complexity" evidence="1">
    <location>
        <begin position="45"/>
        <end position="77"/>
    </location>
</feature>
<proteinExistence type="predicted"/>
<dbReference type="PROSITE" id="PS51257">
    <property type="entry name" value="PROKAR_LIPOPROTEIN"/>
    <property type="match status" value="1"/>
</dbReference>
<dbReference type="GO" id="GO:0005975">
    <property type="term" value="P:carbohydrate metabolic process"/>
    <property type="evidence" value="ECO:0007669"/>
    <property type="project" value="InterPro"/>
</dbReference>
<dbReference type="AlphaFoldDB" id="A0A1H0K8M9"/>
<sequence length="452" mass="47929">MRNRSRVTRRRVVVLSLVAVGTLLLTACTGGSGGAVATVTRQVTAPGHASSSGSPGAGSAAAPTAGQTSGRGSTGSSANPGVPASGVPANDNGGVPAGGTEPDGFKITKLKRGEKAPQFIVFSFDGTGWDAKWQYWFGIMQKVPLHFTGFLSGTYMLSDATKDKYTGPGHATGKSSIPWDAPSDIPVEINNLNKSISLGNEVGTHFNGHFCDDNVPGGNQWDSSDWNNELDQFFSLVRNVDVNNGITAKLNIAAAEIKGERTPCLTGHKADLYPALEAHGMDYDSSFTRTGLSWPVKSADGKIWEMGMSEFPMHGTGHPQITMDYNFYAQQEPDTVAGGAAPSPAKSAADSAQVLATYEDMLKAAQTDGVNEPLIIGNHFNDWNNNAYSNAVGNFALAECGKTGVHCVPFRDLVDWMNAQDPAVLKALQNHQSNLGGCPYLKWPKCDGLIRY</sequence>
<feature type="region of interest" description="Disordered" evidence="1">
    <location>
        <begin position="45"/>
        <end position="105"/>
    </location>
</feature>
<gene>
    <name evidence="3" type="ORF">SAMN04515671_1209</name>
</gene>
<accession>A0A1H0K8M9</accession>
<organism evidence="3 4">
    <name type="scientific">Nakamurella panacisegetis</name>
    <dbReference type="NCBI Taxonomy" id="1090615"/>
    <lineage>
        <taxon>Bacteria</taxon>
        <taxon>Bacillati</taxon>
        <taxon>Actinomycetota</taxon>
        <taxon>Actinomycetes</taxon>
        <taxon>Nakamurellales</taxon>
        <taxon>Nakamurellaceae</taxon>
        <taxon>Nakamurella</taxon>
    </lineage>
</organism>